<dbReference type="AlphaFoldDB" id="A0A0C9MIQ8"/>
<keyword evidence="3" id="KW-1185">Reference proteome</keyword>
<organism evidence="2">
    <name type="scientific">Mucor ambiguus</name>
    <dbReference type="NCBI Taxonomy" id="91626"/>
    <lineage>
        <taxon>Eukaryota</taxon>
        <taxon>Fungi</taxon>
        <taxon>Fungi incertae sedis</taxon>
        <taxon>Mucoromycota</taxon>
        <taxon>Mucoromycotina</taxon>
        <taxon>Mucoromycetes</taxon>
        <taxon>Mucorales</taxon>
        <taxon>Mucorineae</taxon>
        <taxon>Mucoraceae</taxon>
        <taxon>Mucor</taxon>
    </lineage>
</organism>
<reference evidence="2" key="1">
    <citation type="submission" date="2014-09" db="EMBL/GenBank/DDBJ databases">
        <title>Draft genome sequence of an oleaginous Mucoromycotina fungus Mucor ambiguus NBRC6742.</title>
        <authorList>
            <person name="Takeda I."/>
            <person name="Yamane N."/>
            <person name="Morita T."/>
            <person name="Tamano K."/>
            <person name="Machida M."/>
            <person name="Baker S."/>
            <person name="Koike H."/>
        </authorList>
    </citation>
    <scope>NUCLEOTIDE SEQUENCE</scope>
    <source>
        <strain evidence="2">NBRC 6742</strain>
    </source>
</reference>
<evidence type="ECO:0000256" key="1">
    <source>
        <dbReference type="SAM" id="MobiDB-lite"/>
    </source>
</evidence>
<feature type="region of interest" description="Disordered" evidence="1">
    <location>
        <begin position="135"/>
        <end position="183"/>
    </location>
</feature>
<dbReference type="EMBL" id="DF836301">
    <property type="protein sequence ID" value="GAN01783.1"/>
    <property type="molecule type" value="Genomic_DNA"/>
</dbReference>
<dbReference type="STRING" id="91626.A0A0C9MIQ8"/>
<gene>
    <name evidence="2" type="ORF">MAM1_0012d01218</name>
</gene>
<evidence type="ECO:0000313" key="3">
    <source>
        <dbReference type="Proteomes" id="UP000053815"/>
    </source>
</evidence>
<protein>
    <submittedName>
        <fullName evidence="2">Uncharacterized protein</fullName>
    </submittedName>
</protein>
<sequence length="205" mass="22376">MSQTKNTLLLRQLRSRTAVELVSNASTKSTSDTATTYPLKTINSPSTIDESLNRLPKPTPSPTIDTTNFVPNDGTKCIPSFTTSVPQRSHQFELSSSTPEWALNFQSQFRDIYQRLSQFDSRHCGGSGGGKCSLYSTSPASTAPPPPPNQVSSRSNDAPPPIFQLKHRRKPSKKPASSRLPTPVAIAALQQKKCSQNLESMIPGY</sequence>
<dbReference type="Proteomes" id="UP000053815">
    <property type="component" value="Unassembled WGS sequence"/>
</dbReference>
<evidence type="ECO:0000313" key="2">
    <source>
        <dbReference type="EMBL" id="GAN01783.1"/>
    </source>
</evidence>
<name>A0A0C9MIQ8_9FUNG</name>
<accession>A0A0C9MIQ8</accession>
<proteinExistence type="predicted"/>